<feature type="chain" id="PRO_5020356058" evidence="6">
    <location>
        <begin position="28"/>
        <end position="583"/>
    </location>
</feature>
<dbReference type="Proteomes" id="UP000278143">
    <property type="component" value="Unassembled WGS sequence"/>
</dbReference>
<evidence type="ECO:0000256" key="2">
    <source>
        <dbReference type="ARBA" id="ARBA00022490"/>
    </source>
</evidence>
<keyword evidence="3" id="KW-0677">Repeat</keyword>
<dbReference type="SUPFAM" id="SSF48371">
    <property type="entry name" value="ARM repeat"/>
    <property type="match status" value="2"/>
</dbReference>
<evidence type="ECO:0000259" key="7">
    <source>
        <dbReference type="Pfam" id="PF11701"/>
    </source>
</evidence>
<dbReference type="EMBL" id="KZ989970">
    <property type="protein sequence ID" value="RKP24923.1"/>
    <property type="molecule type" value="Genomic_DNA"/>
</dbReference>
<protein>
    <submittedName>
        <fullName evidence="8">Armadillo-type protein</fullName>
    </submittedName>
</protein>
<dbReference type="PANTHER" id="PTHR45994:SF1">
    <property type="entry name" value="FI21225P1"/>
    <property type="match status" value="1"/>
</dbReference>
<evidence type="ECO:0000256" key="3">
    <source>
        <dbReference type="ARBA" id="ARBA00022737"/>
    </source>
</evidence>
<dbReference type="OrthoDB" id="199930at2759"/>
<dbReference type="InterPro" id="IPR000357">
    <property type="entry name" value="HEAT"/>
</dbReference>
<dbReference type="InterPro" id="IPR024660">
    <property type="entry name" value="UCS_central_dom"/>
</dbReference>
<dbReference type="InterPro" id="IPR011989">
    <property type="entry name" value="ARM-like"/>
</dbReference>
<evidence type="ECO:0000256" key="4">
    <source>
        <dbReference type="ARBA" id="ARBA00022803"/>
    </source>
</evidence>
<dbReference type="InterPro" id="IPR016024">
    <property type="entry name" value="ARM-type_fold"/>
</dbReference>
<evidence type="ECO:0000313" key="8">
    <source>
        <dbReference type="EMBL" id="RKP24923.1"/>
    </source>
</evidence>
<feature type="compositionally biased region" description="Polar residues" evidence="5">
    <location>
        <begin position="231"/>
        <end position="240"/>
    </location>
</feature>
<dbReference type="InterPro" id="IPR000225">
    <property type="entry name" value="Armadillo"/>
</dbReference>
<keyword evidence="6" id="KW-0732">Signal</keyword>
<dbReference type="Gene3D" id="1.25.10.10">
    <property type="entry name" value="Leucine-rich Repeat Variant"/>
    <property type="match status" value="1"/>
</dbReference>
<feature type="region of interest" description="Disordered" evidence="5">
    <location>
        <begin position="225"/>
        <end position="259"/>
    </location>
</feature>
<evidence type="ECO:0000313" key="9">
    <source>
        <dbReference type="Proteomes" id="UP000278143"/>
    </source>
</evidence>
<keyword evidence="9" id="KW-1185">Reference proteome</keyword>
<comment type="subcellular location">
    <subcellularLocation>
        <location evidence="1">Cytoplasm</location>
    </subcellularLocation>
</comment>
<evidence type="ECO:0000256" key="6">
    <source>
        <dbReference type="SAM" id="SignalP"/>
    </source>
</evidence>
<proteinExistence type="predicted"/>
<organism evidence="8 9">
    <name type="scientific">Syncephalis pseudoplumigaleata</name>
    <dbReference type="NCBI Taxonomy" id="1712513"/>
    <lineage>
        <taxon>Eukaryota</taxon>
        <taxon>Fungi</taxon>
        <taxon>Fungi incertae sedis</taxon>
        <taxon>Zoopagomycota</taxon>
        <taxon>Zoopagomycotina</taxon>
        <taxon>Zoopagomycetes</taxon>
        <taxon>Zoopagales</taxon>
        <taxon>Piptocephalidaceae</taxon>
        <taxon>Syncephalis</taxon>
    </lineage>
</organism>
<reference evidence="9" key="1">
    <citation type="journal article" date="2018" name="Nat. Microbiol.">
        <title>Leveraging single-cell genomics to expand the fungal tree of life.</title>
        <authorList>
            <person name="Ahrendt S.R."/>
            <person name="Quandt C.A."/>
            <person name="Ciobanu D."/>
            <person name="Clum A."/>
            <person name="Salamov A."/>
            <person name="Andreopoulos B."/>
            <person name="Cheng J.F."/>
            <person name="Woyke T."/>
            <person name="Pelin A."/>
            <person name="Henrissat B."/>
            <person name="Reynolds N.K."/>
            <person name="Benny G.L."/>
            <person name="Smith M.E."/>
            <person name="James T.Y."/>
            <person name="Grigoriev I.V."/>
        </authorList>
    </citation>
    <scope>NUCLEOTIDE SEQUENCE [LARGE SCALE GENOMIC DNA]</scope>
    <source>
        <strain evidence="9">Benny S71-1</strain>
    </source>
</reference>
<keyword evidence="4" id="KW-0802">TPR repeat</keyword>
<dbReference type="GO" id="GO:0005737">
    <property type="term" value="C:cytoplasm"/>
    <property type="evidence" value="ECO:0007669"/>
    <property type="project" value="UniProtKB-SubCell"/>
</dbReference>
<accession>A0A4P9YXR5</accession>
<dbReference type="SMART" id="SM00185">
    <property type="entry name" value="ARM"/>
    <property type="match status" value="4"/>
</dbReference>
<dbReference type="AlphaFoldDB" id="A0A4P9YXR5"/>
<dbReference type="GO" id="GO:0051879">
    <property type="term" value="F:Hsp90 protein binding"/>
    <property type="evidence" value="ECO:0007669"/>
    <property type="project" value="TreeGrafter"/>
</dbReference>
<evidence type="ECO:0000256" key="1">
    <source>
        <dbReference type="ARBA" id="ARBA00004496"/>
    </source>
</evidence>
<sequence>MEHGQAATRTTGLRVLSVLFQIDPSLALATLGPEGAQKLADVAELGEYETVEAQQALVDVLSYACDDKTCRGIVAGQCRQYLLARMRDTASLPMRIAAAIALTKIAQSSANEEHRGIEPAHRAALVEIFCEALRQPTDKWTISARAVEGLTYFSMDPSVKERISQDTRLLKGLSSMATSACETSPSDEQRNATLGNDQGISYGIASILRNITSYPVELTEEQKQLRKLRAMTQSSSARGSQGNGAKGDRPDEESPLDDQAHVERRVTRLLEADLLPTILRLARHTSPTVRESAAHCLHAIVTDKAHRGRMLQHGGARALLALATERIAAASEQATEPKAQPYAAHADIATQALAKLAITVDPRVGFPGELAKELVRPLVRICADAEQPSLRQFECLLALTNLASVAEDGGIAQRIVGEGGVDAASVLQFSRIALVQRAATELICNMMMYPAVAQIYAASQERVKLLVALTDTDDAPTRSAAAGALAILSAHPEGARAILARKQNIARMVGLLEEEDDDGLRHRGAECLRNVAALDKAAAEQVVEAKALLPALVAIIKTSTHPPLVQCAAQVLAVLQQHRLVSI</sequence>
<dbReference type="Pfam" id="PF11701">
    <property type="entry name" value="UNC45-central"/>
    <property type="match status" value="1"/>
</dbReference>
<dbReference type="Pfam" id="PF02985">
    <property type="entry name" value="HEAT"/>
    <property type="match status" value="1"/>
</dbReference>
<feature type="signal peptide" evidence="6">
    <location>
        <begin position="1"/>
        <end position="27"/>
    </location>
</feature>
<keyword evidence="2" id="KW-0963">Cytoplasm</keyword>
<feature type="domain" description="UNC-45/Cro1/She4 central" evidence="7">
    <location>
        <begin position="3"/>
        <end position="105"/>
    </location>
</feature>
<name>A0A4P9YXR5_9FUNG</name>
<gene>
    <name evidence="8" type="ORF">SYNPS1DRAFT_16433</name>
</gene>
<evidence type="ECO:0000256" key="5">
    <source>
        <dbReference type="SAM" id="MobiDB-lite"/>
    </source>
</evidence>
<dbReference type="PANTHER" id="PTHR45994">
    <property type="entry name" value="FI21225P1"/>
    <property type="match status" value="1"/>
</dbReference>